<evidence type="ECO:0000256" key="2">
    <source>
        <dbReference type="ARBA" id="ARBA00023125"/>
    </source>
</evidence>
<keyword evidence="2" id="KW-0238">DNA-binding</keyword>
<evidence type="ECO:0000256" key="3">
    <source>
        <dbReference type="PROSITE-ProRule" id="PRU00169"/>
    </source>
</evidence>
<dbReference type="InterPro" id="IPR000792">
    <property type="entry name" value="Tscrpt_reg_LuxR_C"/>
</dbReference>
<organism evidence="6">
    <name type="scientific">Caldilinea aerophila</name>
    <dbReference type="NCBI Taxonomy" id="133453"/>
    <lineage>
        <taxon>Bacteria</taxon>
        <taxon>Bacillati</taxon>
        <taxon>Chloroflexota</taxon>
        <taxon>Caldilineae</taxon>
        <taxon>Caldilineales</taxon>
        <taxon>Caldilineaceae</taxon>
        <taxon>Caldilinea</taxon>
    </lineage>
</organism>
<dbReference type="Pfam" id="PF00196">
    <property type="entry name" value="GerE"/>
    <property type="match status" value="1"/>
</dbReference>
<keyword evidence="1 3" id="KW-0597">Phosphoprotein</keyword>
<dbReference type="InterPro" id="IPR058245">
    <property type="entry name" value="NreC/VraR/RcsB-like_REC"/>
</dbReference>
<dbReference type="InterPro" id="IPR016032">
    <property type="entry name" value="Sig_transdc_resp-reg_C-effctor"/>
</dbReference>
<feature type="domain" description="Response regulatory" evidence="5">
    <location>
        <begin position="9"/>
        <end position="125"/>
    </location>
</feature>
<dbReference type="AlphaFoldDB" id="A0A7C1JA60"/>
<evidence type="ECO:0000259" key="4">
    <source>
        <dbReference type="PROSITE" id="PS50043"/>
    </source>
</evidence>
<dbReference type="Pfam" id="PF00072">
    <property type="entry name" value="Response_reg"/>
    <property type="match status" value="1"/>
</dbReference>
<dbReference type="InterPro" id="IPR039420">
    <property type="entry name" value="WalR-like"/>
</dbReference>
<dbReference type="Gene3D" id="3.40.50.2300">
    <property type="match status" value="1"/>
</dbReference>
<dbReference type="PROSITE" id="PS50043">
    <property type="entry name" value="HTH_LUXR_2"/>
    <property type="match status" value="1"/>
</dbReference>
<dbReference type="CDD" id="cd06170">
    <property type="entry name" value="LuxR_C_like"/>
    <property type="match status" value="1"/>
</dbReference>
<dbReference type="GO" id="GO:0000160">
    <property type="term" value="P:phosphorelay signal transduction system"/>
    <property type="evidence" value="ECO:0007669"/>
    <property type="project" value="InterPro"/>
</dbReference>
<accession>A0A7C1JA60</accession>
<name>A0A7C1JA60_9CHLR</name>
<dbReference type="PRINTS" id="PR00038">
    <property type="entry name" value="HTHLUXR"/>
</dbReference>
<dbReference type="PROSITE" id="PS50110">
    <property type="entry name" value="RESPONSE_REGULATORY"/>
    <property type="match status" value="1"/>
</dbReference>
<protein>
    <submittedName>
        <fullName evidence="6">Response regulator transcription factor</fullName>
    </submittedName>
</protein>
<dbReference type="GO" id="GO:0006355">
    <property type="term" value="P:regulation of DNA-templated transcription"/>
    <property type="evidence" value="ECO:0007669"/>
    <property type="project" value="InterPro"/>
</dbReference>
<evidence type="ECO:0000259" key="5">
    <source>
        <dbReference type="PROSITE" id="PS50110"/>
    </source>
</evidence>
<dbReference type="SMART" id="SM00448">
    <property type="entry name" value="REC"/>
    <property type="match status" value="1"/>
</dbReference>
<dbReference type="SMART" id="SM00421">
    <property type="entry name" value="HTH_LUXR"/>
    <property type="match status" value="1"/>
</dbReference>
<reference evidence="6" key="1">
    <citation type="journal article" date="2020" name="mSystems">
        <title>Genome- and Community-Level Interaction Insights into Carbon Utilization and Element Cycling Functions of Hydrothermarchaeota in Hydrothermal Sediment.</title>
        <authorList>
            <person name="Zhou Z."/>
            <person name="Liu Y."/>
            <person name="Xu W."/>
            <person name="Pan J."/>
            <person name="Luo Z.H."/>
            <person name="Li M."/>
        </authorList>
    </citation>
    <scope>NUCLEOTIDE SEQUENCE [LARGE SCALE GENOMIC DNA]</scope>
    <source>
        <strain evidence="6">SpSt-289</strain>
    </source>
</reference>
<dbReference type="EMBL" id="DSMG01000077">
    <property type="protein sequence ID" value="HDX31223.1"/>
    <property type="molecule type" value="Genomic_DNA"/>
</dbReference>
<dbReference type="SUPFAM" id="SSF52172">
    <property type="entry name" value="CheY-like"/>
    <property type="match status" value="1"/>
</dbReference>
<dbReference type="PANTHER" id="PTHR43214:SF37">
    <property type="entry name" value="TRANSCRIPTIONAL REGULATORY PROTEIN YDFI"/>
    <property type="match status" value="1"/>
</dbReference>
<evidence type="ECO:0000313" key="6">
    <source>
        <dbReference type="EMBL" id="HDX31223.1"/>
    </source>
</evidence>
<proteinExistence type="predicted"/>
<dbReference type="InterPro" id="IPR001789">
    <property type="entry name" value="Sig_transdc_resp-reg_receiver"/>
</dbReference>
<comment type="caution">
    <text evidence="6">The sequence shown here is derived from an EMBL/GenBank/DDBJ whole genome shotgun (WGS) entry which is preliminary data.</text>
</comment>
<feature type="domain" description="HTH luxR-type" evidence="4">
    <location>
        <begin position="146"/>
        <end position="211"/>
    </location>
</feature>
<evidence type="ECO:0000256" key="1">
    <source>
        <dbReference type="ARBA" id="ARBA00022553"/>
    </source>
</evidence>
<gene>
    <name evidence="6" type="ORF">ENQ20_06970</name>
</gene>
<dbReference type="CDD" id="cd17535">
    <property type="entry name" value="REC_NarL-like"/>
    <property type="match status" value="1"/>
</dbReference>
<dbReference type="PANTHER" id="PTHR43214">
    <property type="entry name" value="TWO-COMPONENT RESPONSE REGULATOR"/>
    <property type="match status" value="1"/>
</dbReference>
<sequence length="215" mass="23670">MSEPQHPIRILIVDDHTVVRRGLTMVLSLQRDFLVVGEAGSAAAALHMAETLQPDLILLDLALPDRSGSAIASELRRVAPQCRILVLSGAQDARLVQAAIDARVDGYAPKEVTPAELAEAIRRVANEESYIHPDVLHLLRRTPGQPEASHPSLTRRELEVLQLMATMATNREIAERLVVSEETVRSHVKSILRKLDQPNRTQAVIAAVRYGLIDV</sequence>
<dbReference type="SUPFAM" id="SSF46894">
    <property type="entry name" value="C-terminal effector domain of the bipartite response regulators"/>
    <property type="match status" value="1"/>
</dbReference>
<dbReference type="InterPro" id="IPR011006">
    <property type="entry name" value="CheY-like_superfamily"/>
</dbReference>
<feature type="modified residue" description="4-aspartylphosphate" evidence="3">
    <location>
        <position position="60"/>
    </location>
</feature>
<dbReference type="GO" id="GO:0003677">
    <property type="term" value="F:DNA binding"/>
    <property type="evidence" value="ECO:0007669"/>
    <property type="project" value="UniProtKB-KW"/>
</dbReference>